<feature type="domain" description="Integrase zinc-binding" evidence="1">
    <location>
        <begin position="85"/>
        <end position="138"/>
    </location>
</feature>
<accession>A0A653D7X5</accession>
<dbReference type="Pfam" id="PF17921">
    <property type="entry name" value="Integrase_H2C2"/>
    <property type="match status" value="1"/>
</dbReference>
<sequence length="154" mass="18139">MSKHSELFYKKLDDYYSDRNKKKPWNITELTEVAAEILRAKQNSGKKTRRQYHLLSLYDVLEVAEEKIVIKKDKHDGGKYVSVIPYEKIFNVVCEAHINVGHGGRDKMIHNLKTKYDVGRYAIEKFLETCEVCQKKKKQVSCKSDHKTYHFNKL</sequence>
<protein>
    <recommendedName>
        <fullName evidence="1">Integrase zinc-binding domain-containing protein</fullName>
    </recommendedName>
</protein>
<evidence type="ECO:0000259" key="1">
    <source>
        <dbReference type="Pfam" id="PF17921"/>
    </source>
</evidence>
<reference evidence="2 3" key="1">
    <citation type="submission" date="2019-01" db="EMBL/GenBank/DDBJ databases">
        <authorList>
            <person name="Sayadi A."/>
        </authorList>
    </citation>
    <scope>NUCLEOTIDE SEQUENCE [LARGE SCALE GENOMIC DNA]</scope>
</reference>
<dbReference type="EMBL" id="CAACVG010010639">
    <property type="protein sequence ID" value="VEN56289.1"/>
    <property type="molecule type" value="Genomic_DNA"/>
</dbReference>
<evidence type="ECO:0000313" key="2">
    <source>
        <dbReference type="EMBL" id="VEN56289.1"/>
    </source>
</evidence>
<dbReference type="AlphaFoldDB" id="A0A653D7X5"/>
<gene>
    <name evidence="2" type="ORF">CALMAC_LOCUS15216</name>
</gene>
<proteinExistence type="predicted"/>
<organism evidence="2 3">
    <name type="scientific">Callosobruchus maculatus</name>
    <name type="common">Southern cowpea weevil</name>
    <name type="synonym">Pulse bruchid</name>
    <dbReference type="NCBI Taxonomy" id="64391"/>
    <lineage>
        <taxon>Eukaryota</taxon>
        <taxon>Metazoa</taxon>
        <taxon>Ecdysozoa</taxon>
        <taxon>Arthropoda</taxon>
        <taxon>Hexapoda</taxon>
        <taxon>Insecta</taxon>
        <taxon>Pterygota</taxon>
        <taxon>Neoptera</taxon>
        <taxon>Endopterygota</taxon>
        <taxon>Coleoptera</taxon>
        <taxon>Polyphaga</taxon>
        <taxon>Cucujiformia</taxon>
        <taxon>Chrysomeloidea</taxon>
        <taxon>Chrysomelidae</taxon>
        <taxon>Bruchinae</taxon>
        <taxon>Bruchini</taxon>
        <taxon>Callosobruchus</taxon>
    </lineage>
</organism>
<dbReference type="OrthoDB" id="6773637at2759"/>
<dbReference type="Proteomes" id="UP000410492">
    <property type="component" value="Unassembled WGS sequence"/>
</dbReference>
<evidence type="ECO:0000313" key="3">
    <source>
        <dbReference type="Proteomes" id="UP000410492"/>
    </source>
</evidence>
<dbReference type="Gene3D" id="1.10.340.70">
    <property type="match status" value="1"/>
</dbReference>
<name>A0A653D7X5_CALMS</name>
<keyword evidence="3" id="KW-1185">Reference proteome</keyword>
<dbReference type="InterPro" id="IPR041588">
    <property type="entry name" value="Integrase_H2C2"/>
</dbReference>